<name>A0A0G1GPV1_9BACT</name>
<comment type="caution">
    <text evidence="1">The sequence shown here is derived from an EMBL/GenBank/DDBJ whole genome shotgun (WGS) entry which is preliminary data.</text>
</comment>
<accession>A0A0G1GPV1</accession>
<dbReference type="Pfam" id="PF13177">
    <property type="entry name" value="DNA_pol3_delta2"/>
    <property type="match status" value="1"/>
</dbReference>
<dbReference type="Proteomes" id="UP000034069">
    <property type="component" value="Unassembled WGS sequence"/>
</dbReference>
<dbReference type="SUPFAM" id="SSF52540">
    <property type="entry name" value="P-loop containing nucleoside triphosphate hydrolases"/>
    <property type="match status" value="1"/>
</dbReference>
<reference evidence="1 2" key="1">
    <citation type="journal article" date="2015" name="Nature">
        <title>rRNA introns, odd ribosomes, and small enigmatic genomes across a large radiation of phyla.</title>
        <authorList>
            <person name="Brown C.T."/>
            <person name="Hug L.A."/>
            <person name="Thomas B.C."/>
            <person name="Sharon I."/>
            <person name="Castelle C.J."/>
            <person name="Singh A."/>
            <person name="Wilkins M.J."/>
            <person name="Williams K.H."/>
            <person name="Banfield J.F."/>
        </authorList>
    </citation>
    <scope>NUCLEOTIDE SEQUENCE [LARGE SCALE GENOMIC DNA]</scope>
</reference>
<organism evidence="1 2">
    <name type="scientific">Candidatus Collierbacteria bacterium GW2011_GWA1_44_12</name>
    <dbReference type="NCBI Taxonomy" id="1618376"/>
    <lineage>
        <taxon>Bacteria</taxon>
        <taxon>Candidatus Collieribacteriota</taxon>
    </lineage>
</organism>
<gene>
    <name evidence="1" type="ORF">UW23_C0002G0030</name>
</gene>
<dbReference type="AlphaFoldDB" id="A0A0G1GPV1"/>
<evidence type="ECO:0000313" key="2">
    <source>
        <dbReference type="Proteomes" id="UP000034069"/>
    </source>
</evidence>
<protein>
    <submittedName>
        <fullName evidence="1">Uncharacterized protein</fullName>
    </submittedName>
</protein>
<evidence type="ECO:0000313" key="1">
    <source>
        <dbReference type="EMBL" id="KKT36363.1"/>
    </source>
</evidence>
<proteinExistence type="predicted"/>
<dbReference type="Gene3D" id="3.40.50.300">
    <property type="entry name" value="P-loop containing nucleotide triphosphate hydrolases"/>
    <property type="match status" value="1"/>
</dbReference>
<dbReference type="EMBL" id="LCHN01000002">
    <property type="protein sequence ID" value="KKT36363.1"/>
    <property type="molecule type" value="Genomic_DNA"/>
</dbReference>
<dbReference type="InterPro" id="IPR027417">
    <property type="entry name" value="P-loop_NTPase"/>
</dbReference>
<sequence>MILKSKVQYNWDMLPRIVVWRGLDREEVHRHLNVKDNCVVLFEGSEANVKDFRRWVISAIDILGRKPEYSGIIWDAHKLSWECQAVLLKPLEELDQANIVLVTEAENLLAETILSRCVVESLATENVKSGKYWSRVLTAWKEGPASCIALSDELSQDEALELSEEIGLKIRGLLRDKANPKRVEVLKGALLLMEEMRAKNLNVKLCLGEFLLKGWRATKLA</sequence>